<gene>
    <name evidence="6" type="ORF">P7122_13530</name>
</gene>
<evidence type="ECO:0000256" key="5">
    <source>
        <dbReference type="SAM" id="Phobius"/>
    </source>
</evidence>
<comment type="subcellular location">
    <subcellularLocation>
        <location evidence="1">Membrane</location>
        <topology evidence="1">Multi-pass membrane protein</topology>
    </subcellularLocation>
</comment>
<dbReference type="Proteomes" id="UP001529085">
    <property type="component" value="Unassembled WGS sequence"/>
</dbReference>
<proteinExistence type="predicted"/>
<keyword evidence="3 5" id="KW-1133">Transmembrane helix</keyword>
<evidence type="ECO:0000256" key="4">
    <source>
        <dbReference type="ARBA" id="ARBA00023136"/>
    </source>
</evidence>
<dbReference type="Pfam" id="PF07681">
    <property type="entry name" value="DoxX"/>
    <property type="match status" value="1"/>
</dbReference>
<dbReference type="RefSeq" id="WP_278006338.1">
    <property type="nucleotide sequence ID" value="NZ_JARSBN010000008.1"/>
</dbReference>
<protein>
    <submittedName>
        <fullName evidence="6">DoxX family membrane protein</fullName>
    </submittedName>
</protein>
<reference evidence="6 7" key="1">
    <citation type="submission" date="2023-03" db="EMBL/GenBank/DDBJ databases">
        <title>Strain YYF002 represents a novel species in the genus Winogradskyella isolated from seawater.</title>
        <authorList>
            <person name="Fu Z.-Y."/>
        </authorList>
    </citation>
    <scope>NUCLEOTIDE SEQUENCE [LARGE SCALE GENOMIC DNA]</scope>
    <source>
        <strain evidence="6 7">YYF002</strain>
    </source>
</reference>
<keyword evidence="7" id="KW-1185">Reference proteome</keyword>
<evidence type="ECO:0000256" key="1">
    <source>
        <dbReference type="ARBA" id="ARBA00004141"/>
    </source>
</evidence>
<feature type="transmembrane region" description="Helical" evidence="5">
    <location>
        <begin position="74"/>
        <end position="92"/>
    </location>
</feature>
<evidence type="ECO:0000256" key="2">
    <source>
        <dbReference type="ARBA" id="ARBA00022692"/>
    </source>
</evidence>
<keyword evidence="2 5" id="KW-0812">Transmembrane</keyword>
<name>A0ABT6G4C5_9FLAO</name>
<feature type="transmembrane region" description="Helical" evidence="5">
    <location>
        <begin position="98"/>
        <end position="115"/>
    </location>
</feature>
<dbReference type="InterPro" id="IPR032808">
    <property type="entry name" value="DoxX"/>
</dbReference>
<organism evidence="6 7">
    <name type="scientific">Winogradskyella marincola</name>
    <dbReference type="NCBI Taxonomy" id="3037795"/>
    <lineage>
        <taxon>Bacteria</taxon>
        <taxon>Pseudomonadati</taxon>
        <taxon>Bacteroidota</taxon>
        <taxon>Flavobacteriia</taxon>
        <taxon>Flavobacteriales</taxon>
        <taxon>Flavobacteriaceae</taxon>
        <taxon>Winogradskyella</taxon>
    </lineage>
</organism>
<feature type="transmembrane region" description="Helical" evidence="5">
    <location>
        <begin position="42"/>
        <end position="67"/>
    </location>
</feature>
<feature type="transmembrane region" description="Helical" evidence="5">
    <location>
        <begin position="12"/>
        <end position="30"/>
    </location>
</feature>
<evidence type="ECO:0000313" key="7">
    <source>
        <dbReference type="Proteomes" id="UP001529085"/>
    </source>
</evidence>
<evidence type="ECO:0000256" key="3">
    <source>
        <dbReference type="ARBA" id="ARBA00022989"/>
    </source>
</evidence>
<comment type="caution">
    <text evidence="6">The sequence shown here is derived from an EMBL/GenBank/DDBJ whole genome shotgun (WGS) entry which is preliminary data.</text>
</comment>
<keyword evidence="4 5" id="KW-0472">Membrane</keyword>
<evidence type="ECO:0000313" key="6">
    <source>
        <dbReference type="EMBL" id="MDG4716901.1"/>
    </source>
</evidence>
<dbReference type="EMBL" id="JARSBN010000008">
    <property type="protein sequence ID" value="MDG4716901.1"/>
    <property type="molecule type" value="Genomic_DNA"/>
</dbReference>
<accession>A0ABT6G4C5</accession>
<sequence length="124" mass="13472">MNATVFKVIRIIFGVLLVVFGANKFLNFMPAPEEIPEPVMNYMVALTSTKTLELVGIVEVVAGLAFVFNKFGGLLAIILMSVSVNAVLFHAFLGPADIAGAIVLLLLNIVMLVGYKEQYKPMLK</sequence>